<dbReference type="GO" id="GO:0004644">
    <property type="term" value="F:phosphoribosylglycinamide formyltransferase activity"/>
    <property type="evidence" value="ECO:0007669"/>
    <property type="project" value="UniProtKB-EC"/>
</dbReference>
<proteinExistence type="inferred from homology"/>
<evidence type="ECO:0000256" key="8">
    <source>
        <dbReference type="ARBA" id="ARBA00047664"/>
    </source>
</evidence>
<dbReference type="GO" id="GO:0006189">
    <property type="term" value="P:'de novo' IMP biosynthetic process"/>
    <property type="evidence" value="ECO:0007669"/>
    <property type="project" value="TreeGrafter"/>
</dbReference>
<comment type="pathway">
    <text evidence="1">Purine metabolism; IMP biosynthesis via de novo pathway; N(2)-formyl-N(1)-(5-phospho-D-ribosyl)glycinamide from N(1)-(5-phospho-D-ribosyl)glycinamide (10-formyl THF route): step 1/1.</text>
</comment>
<organism evidence="10">
    <name type="scientific">marine metagenome</name>
    <dbReference type="NCBI Taxonomy" id="408172"/>
    <lineage>
        <taxon>unclassified sequences</taxon>
        <taxon>metagenomes</taxon>
        <taxon>ecological metagenomes</taxon>
    </lineage>
</organism>
<dbReference type="EC" id="2.1.2.2" evidence="2"/>
<evidence type="ECO:0000256" key="4">
    <source>
        <dbReference type="ARBA" id="ARBA00022755"/>
    </source>
</evidence>
<dbReference type="Gene3D" id="3.40.50.170">
    <property type="entry name" value="Formyl transferase, N-terminal domain"/>
    <property type="match status" value="1"/>
</dbReference>
<dbReference type="InterPro" id="IPR036477">
    <property type="entry name" value="Formyl_transf_N_sf"/>
</dbReference>
<dbReference type="InterPro" id="IPR002376">
    <property type="entry name" value="Formyl_transf_N"/>
</dbReference>
<evidence type="ECO:0000256" key="3">
    <source>
        <dbReference type="ARBA" id="ARBA00022679"/>
    </source>
</evidence>
<keyword evidence="4" id="KW-0658">Purine biosynthesis</keyword>
<evidence type="ECO:0000313" key="10">
    <source>
        <dbReference type="EMBL" id="SVC12430.1"/>
    </source>
</evidence>
<keyword evidence="3" id="KW-0808">Transferase</keyword>
<reference evidence="10" key="1">
    <citation type="submission" date="2018-05" db="EMBL/GenBank/DDBJ databases">
        <authorList>
            <person name="Lanie J.A."/>
            <person name="Ng W.-L."/>
            <person name="Kazmierczak K.M."/>
            <person name="Andrzejewski T.M."/>
            <person name="Davidsen T.M."/>
            <person name="Wayne K.J."/>
            <person name="Tettelin H."/>
            <person name="Glass J.I."/>
            <person name="Rusch D."/>
            <person name="Podicherti R."/>
            <person name="Tsui H.-C.T."/>
            <person name="Winkler M.E."/>
        </authorList>
    </citation>
    <scope>NUCLEOTIDE SEQUENCE</scope>
</reference>
<name>A0A382JJX7_9ZZZZ</name>
<feature type="domain" description="Formyl transferase N-terminal" evidence="9">
    <location>
        <begin position="2"/>
        <end position="88"/>
    </location>
</feature>
<evidence type="ECO:0000256" key="1">
    <source>
        <dbReference type="ARBA" id="ARBA00005054"/>
    </source>
</evidence>
<evidence type="ECO:0000256" key="6">
    <source>
        <dbReference type="ARBA" id="ARBA00041324"/>
    </source>
</evidence>
<dbReference type="AlphaFoldDB" id="A0A382JJX7"/>
<dbReference type="SUPFAM" id="SSF53328">
    <property type="entry name" value="Formyltransferase"/>
    <property type="match status" value="1"/>
</dbReference>
<dbReference type="InterPro" id="IPR001555">
    <property type="entry name" value="GART_AS"/>
</dbReference>
<accession>A0A382JJX7</accession>
<protein>
    <recommendedName>
        <fullName evidence="2">phosphoribosylglycinamide formyltransferase 1</fullName>
        <ecNumber evidence="2">2.1.2.2</ecNumber>
    </recommendedName>
    <alternativeName>
        <fullName evidence="7">5'-phosphoribosylglycinamide transformylase</fullName>
    </alternativeName>
    <alternativeName>
        <fullName evidence="6">GAR transformylase</fullName>
    </alternativeName>
</protein>
<evidence type="ECO:0000259" key="9">
    <source>
        <dbReference type="Pfam" id="PF00551"/>
    </source>
</evidence>
<gene>
    <name evidence="10" type="ORF">METZ01_LOCUS265284</name>
</gene>
<evidence type="ECO:0000256" key="5">
    <source>
        <dbReference type="ARBA" id="ARBA00038440"/>
    </source>
</evidence>
<comment type="similarity">
    <text evidence="5">Belongs to the GART family.</text>
</comment>
<dbReference type="Pfam" id="PF00551">
    <property type="entry name" value="Formyl_trans_N"/>
    <property type="match status" value="1"/>
</dbReference>
<comment type="catalytic activity">
    <reaction evidence="8">
        <text>N(1)-(5-phospho-beta-D-ribosyl)glycinamide + (6R)-10-formyltetrahydrofolate = N(2)-formyl-N(1)-(5-phospho-beta-D-ribosyl)glycinamide + (6S)-5,6,7,8-tetrahydrofolate + H(+)</text>
        <dbReference type="Rhea" id="RHEA:15053"/>
        <dbReference type="ChEBI" id="CHEBI:15378"/>
        <dbReference type="ChEBI" id="CHEBI:57453"/>
        <dbReference type="ChEBI" id="CHEBI:143788"/>
        <dbReference type="ChEBI" id="CHEBI:147286"/>
        <dbReference type="ChEBI" id="CHEBI:195366"/>
        <dbReference type="EC" id="2.1.2.2"/>
    </reaction>
</comment>
<dbReference type="PANTHER" id="PTHR43369">
    <property type="entry name" value="PHOSPHORIBOSYLGLYCINAMIDE FORMYLTRANSFERASE"/>
    <property type="match status" value="1"/>
</dbReference>
<dbReference type="EMBL" id="UINC01074838">
    <property type="protein sequence ID" value="SVC12430.1"/>
    <property type="molecule type" value="Genomic_DNA"/>
</dbReference>
<dbReference type="PROSITE" id="PS00373">
    <property type="entry name" value="GART"/>
    <property type="match status" value="1"/>
</dbReference>
<evidence type="ECO:0000256" key="2">
    <source>
        <dbReference type="ARBA" id="ARBA00012254"/>
    </source>
</evidence>
<sequence length="98" mass="10687">CRKWHGQVLNVHPSLLPKYAGGVDTNVHKEVLMNGDAKTGCTIHFVTEEVDGGPILIQKTCSVDSNDTVDSLKTKVQDIEGVAFIEAIKLIQNNSRVT</sequence>
<evidence type="ECO:0000256" key="7">
    <source>
        <dbReference type="ARBA" id="ARBA00041682"/>
    </source>
</evidence>
<feature type="non-terminal residue" evidence="10">
    <location>
        <position position="1"/>
    </location>
</feature>
<dbReference type="PANTHER" id="PTHR43369:SF2">
    <property type="entry name" value="PHOSPHORIBOSYLGLYCINAMIDE FORMYLTRANSFERASE"/>
    <property type="match status" value="1"/>
</dbReference>
<dbReference type="GO" id="GO:0005737">
    <property type="term" value="C:cytoplasm"/>
    <property type="evidence" value="ECO:0007669"/>
    <property type="project" value="TreeGrafter"/>
</dbReference>